<name>A0A6G3R0K1_9ACTN</name>
<sequence length="71" mass="7545">GGGLELEVWAPARGRSGGGTVLPDTGDGWKEPEPERYTTRWAGSRVVVEREGGDGAGPPLHPVRLRGVRAR</sequence>
<evidence type="ECO:0000256" key="1">
    <source>
        <dbReference type="SAM" id="MobiDB-lite"/>
    </source>
</evidence>
<dbReference type="RefSeq" id="WP_164438741.1">
    <property type="nucleotide sequence ID" value="NZ_JAAGMD010000663.1"/>
</dbReference>
<comment type="caution">
    <text evidence="2">The sequence shown here is derived from an EMBL/GenBank/DDBJ whole genome shotgun (WGS) entry which is preliminary data.</text>
</comment>
<dbReference type="EMBL" id="JAAGMD010000663">
    <property type="protein sequence ID" value="NEA88960.1"/>
    <property type="molecule type" value="Genomic_DNA"/>
</dbReference>
<feature type="region of interest" description="Disordered" evidence="1">
    <location>
        <begin position="50"/>
        <end position="71"/>
    </location>
</feature>
<proteinExistence type="predicted"/>
<gene>
    <name evidence="2" type="ORF">G3I53_23685</name>
</gene>
<organism evidence="2">
    <name type="scientific">Streptomyces sp. SID14436</name>
    <dbReference type="NCBI Taxonomy" id="2706070"/>
    <lineage>
        <taxon>Bacteria</taxon>
        <taxon>Bacillati</taxon>
        <taxon>Actinomycetota</taxon>
        <taxon>Actinomycetes</taxon>
        <taxon>Kitasatosporales</taxon>
        <taxon>Streptomycetaceae</taxon>
        <taxon>Streptomyces</taxon>
    </lineage>
</organism>
<protein>
    <submittedName>
        <fullName evidence="2">Uncharacterized protein</fullName>
    </submittedName>
</protein>
<reference evidence="2" key="1">
    <citation type="submission" date="2020-01" db="EMBL/GenBank/DDBJ databases">
        <title>Insect and environment-associated Actinomycetes.</title>
        <authorList>
            <person name="Currrie C."/>
            <person name="Chevrette M."/>
            <person name="Carlson C."/>
            <person name="Stubbendieck R."/>
            <person name="Wendt-Pienkowski E."/>
        </authorList>
    </citation>
    <scope>NUCLEOTIDE SEQUENCE</scope>
    <source>
        <strain evidence="2">SID14436</strain>
    </source>
</reference>
<evidence type="ECO:0000313" key="2">
    <source>
        <dbReference type="EMBL" id="NEA88960.1"/>
    </source>
</evidence>
<dbReference type="AlphaFoldDB" id="A0A6G3R0K1"/>
<accession>A0A6G3R0K1</accession>
<feature type="non-terminal residue" evidence="2">
    <location>
        <position position="1"/>
    </location>
</feature>
<feature type="region of interest" description="Disordered" evidence="1">
    <location>
        <begin position="13"/>
        <end position="34"/>
    </location>
</feature>